<evidence type="ECO:0000256" key="4">
    <source>
        <dbReference type="ARBA" id="ARBA00022519"/>
    </source>
</evidence>
<dbReference type="PROSITE" id="PS50893">
    <property type="entry name" value="ABC_TRANSPORTER_2"/>
    <property type="match status" value="1"/>
</dbReference>
<keyword evidence="3" id="KW-1003">Cell membrane</keyword>
<feature type="transmembrane region" description="Helical" evidence="12">
    <location>
        <begin position="84"/>
        <end position="109"/>
    </location>
</feature>
<name>H6RKA5_BLASD</name>
<dbReference type="PANTHER" id="PTHR43394:SF1">
    <property type="entry name" value="ATP-BINDING CASSETTE SUB-FAMILY B MEMBER 10, MITOCHONDRIAL"/>
    <property type="match status" value="1"/>
</dbReference>
<dbReference type="Gene3D" id="1.20.1560.10">
    <property type="entry name" value="ABC transporter type 1, transmembrane domain"/>
    <property type="match status" value="1"/>
</dbReference>
<evidence type="ECO:0000256" key="12">
    <source>
        <dbReference type="SAM" id="Phobius"/>
    </source>
</evidence>
<dbReference type="InterPro" id="IPR036640">
    <property type="entry name" value="ABC1_TM_sf"/>
</dbReference>
<dbReference type="Proteomes" id="UP000007517">
    <property type="component" value="Chromosome"/>
</dbReference>
<evidence type="ECO:0000256" key="1">
    <source>
        <dbReference type="ARBA" id="ARBA00004429"/>
    </source>
</evidence>
<dbReference type="InterPro" id="IPR003593">
    <property type="entry name" value="AAA+_ATPase"/>
</dbReference>
<keyword evidence="9 12" id="KW-0472">Membrane</keyword>
<feature type="domain" description="ABC transmembrane type-1" evidence="14">
    <location>
        <begin position="49"/>
        <end position="333"/>
    </location>
</feature>
<feature type="compositionally biased region" description="Gly residues" evidence="11">
    <location>
        <begin position="1"/>
        <end position="15"/>
    </location>
</feature>
<dbReference type="CDD" id="cd18550">
    <property type="entry name" value="ABC_6TM_exporter_like"/>
    <property type="match status" value="1"/>
</dbReference>
<dbReference type="GO" id="GO:0016887">
    <property type="term" value="F:ATP hydrolysis activity"/>
    <property type="evidence" value="ECO:0007669"/>
    <property type="project" value="InterPro"/>
</dbReference>
<dbReference type="EMBL" id="FO117623">
    <property type="protein sequence ID" value="CCG01128.1"/>
    <property type="molecule type" value="Genomic_DNA"/>
</dbReference>
<proteinExistence type="inferred from homology"/>
<dbReference type="OrthoDB" id="9806127at2"/>
<dbReference type="GO" id="GO:0005886">
    <property type="term" value="C:plasma membrane"/>
    <property type="evidence" value="ECO:0007669"/>
    <property type="project" value="UniProtKB-SubCell"/>
</dbReference>
<keyword evidence="8 12" id="KW-1133">Transmembrane helix</keyword>
<dbReference type="Pfam" id="PF00664">
    <property type="entry name" value="ABC_membrane"/>
    <property type="match status" value="1"/>
</dbReference>
<gene>
    <name evidence="15" type="ordered locus">BLASA_0129</name>
</gene>
<dbReference type="Gene3D" id="3.40.50.300">
    <property type="entry name" value="P-loop containing nucleotide triphosphate hydrolases"/>
    <property type="match status" value="1"/>
</dbReference>
<feature type="domain" description="ABC transporter" evidence="13">
    <location>
        <begin position="369"/>
        <end position="604"/>
    </location>
</feature>
<evidence type="ECO:0000256" key="6">
    <source>
        <dbReference type="ARBA" id="ARBA00022741"/>
    </source>
</evidence>
<dbReference type="SUPFAM" id="SSF52540">
    <property type="entry name" value="P-loop containing nucleoside triphosphate hydrolases"/>
    <property type="match status" value="1"/>
</dbReference>
<dbReference type="InterPro" id="IPR017871">
    <property type="entry name" value="ABC_transporter-like_CS"/>
</dbReference>
<dbReference type="eggNOG" id="COG2274">
    <property type="taxonomic scope" value="Bacteria"/>
</dbReference>
<dbReference type="PROSITE" id="PS50929">
    <property type="entry name" value="ABC_TM1F"/>
    <property type="match status" value="1"/>
</dbReference>
<comment type="similarity">
    <text evidence="10">Belongs to the ABC transporter superfamily. Siderophore-Fe(3+) uptake transporter (SIUT) (TC 3.A.1.21) family.</text>
</comment>
<evidence type="ECO:0000256" key="3">
    <source>
        <dbReference type="ARBA" id="ARBA00022475"/>
    </source>
</evidence>
<keyword evidence="16" id="KW-1185">Reference proteome</keyword>
<feature type="transmembrane region" description="Helical" evidence="12">
    <location>
        <begin position="275"/>
        <end position="293"/>
    </location>
</feature>
<evidence type="ECO:0000259" key="13">
    <source>
        <dbReference type="PROSITE" id="PS50893"/>
    </source>
</evidence>
<accession>H6RKA5</accession>
<evidence type="ECO:0000313" key="15">
    <source>
        <dbReference type="EMBL" id="CCG01128.1"/>
    </source>
</evidence>
<dbReference type="PANTHER" id="PTHR43394">
    <property type="entry name" value="ATP-DEPENDENT PERMEASE MDL1, MITOCHONDRIAL"/>
    <property type="match status" value="1"/>
</dbReference>
<dbReference type="HOGENOM" id="CLU_000604_84_9_11"/>
<feature type="transmembrane region" description="Helical" evidence="12">
    <location>
        <begin position="46"/>
        <end position="72"/>
    </location>
</feature>
<evidence type="ECO:0000313" key="16">
    <source>
        <dbReference type="Proteomes" id="UP000007517"/>
    </source>
</evidence>
<evidence type="ECO:0000256" key="9">
    <source>
        <dbReference type="ARBA" id="ARBA00023136"/>
    </source>
</evidence>
<dbReference type="PROSITE" id="PS00211">
    <property type="entry name" value="ABC_TRANSPORTER_1"/>
    <property type="match status" value="1"/>
</dbReference>
<dbReference type="SMART" id="SM00382">
    <property type="entry name" value="AAA"/>
    <property type="match status" value="1"/>
</dbReference>
<keyword evidence="5 12" id="KW-0812">Transmembrane</keyword>
<sequence>MSGGRGGGPGGGGNSGRRPDPADRAQLERSPVRWSRVAALFRPYRWQLAVVMALIVASSTVALATPFLIRLVIDEAIPEQDVPLLLWAVAGMLAVTVITAIFGVGQTWLSTTVGQRVMHGLRTAVFTHLQRQSLGFFTRTKGGEVQSRLMNDIGSMQSVVTSTATSFASSATTVIGTAVAMAVLSWRLSLLSLVVLPPAVWLTRRVARMRRAITAQRQRHLADLHSQVEEGLSVSGVLLGKTLGAGPAQSRRFAGTSEYLVDLEVRSQLAGRWRMATMSIVFAGIPALIYLAAGLPATSGGMTIGTLVAFTTLQGALFRPLMQLLDIGVSLTASMALFSRVFEYLDLPVDIDDPADPVPVDGASVRGEVRFEHVGFRYPDGIRPALTGVDVTVPAGSTLALVGETGSGKSTLASLIARLNDPTTGRVLVDGVDVRDMRLADLARVVGVVSQETYLLHGTVRENLLHARPDATDEEIVDAARRAQVHEIIAALPDGYDTVVGARGHRFSGGEKQRLAIARTLLRDPRVLVLDEATSALDNETERAVQAALDEASRGRTTITIAHRLSTVRHADCIVVLDAGRIVEQGAHEELVDRGGRYARLAGIAQRDAVLAG</sequence>
<protein>
    <submittedName>
        <fullName evidence="15">ABC-type multidrug transport system, ATPase and permease component</fullName>
        <ecNumber evidence="15">3.6.3.44</ecNumber>
    </submittedName>
</protein>
<dbReference type="RefSeq" id="WP_014374045.1">
    <property type="nucleotide sequence ID" value="NC_016943.1"/>
</dbReference>
<comment type="subcellular location">
    <subcellularLocation>
        <location evidence="1">Cell inner membrane</location>
        <topology evidence="1">Multi-pass membrane protein</topology>
    </subcellularLocation>
</comment>
<keyword evidence="15" id="KW-0378">Hydrolase</keyword>
<feature type="compositionally biased region" description="Basic and acidic residues" evidence="11">
    <location>
        <begin position="17"/>
        <end position="28"/>
    </location>
</feature>
<dbReference type="EC" id="3.6.3.44" evidence="15"/>
<dbReference type="FunFam" id="3.40.50.300:FF:000221">
    <property type="entry name" value="Multidrug ABC transporter ATP-binding protein"/>
    <property type="match status" value="1"/>
</dbReference>
<keyword evidence="7" id="KW-0067">ATP-binding</keyword>
<evidence type="ECO:0000256" key="10">
    <source>
        <dbReference type="ARBA" id="ARBA00023455"/>
    </source>
</evidence>
<reference evidence="15 16" key="1">
    <citation type="journal article" date="2012" name="J. Bacteriol.">
        <title>Genome Sequence of Blastococcus saxobsidens DD2, a Stone-Inhabiting Bacterium.</title>
        <authorList>
            <person name="Chouaia B."/>
            <person name="Crotti E."/>
            <person name="Brusetti L."/>
            <person name="Daffonchio D."/>
            <person name="Essoussi I."/>
            <person name="Nouioui I."/>
            <person name="Sbissi I."/>
            <person name="Ghodhbane-Gtari F."/>
            <person name="Gtari M."/>
            <person name="Vacherie B."/>
            <person name="Barbe V."/>
            <person name="Medigue C."/>
            <person name="Gury J."/>
            <person name="Pujic P."/>
            <person name="Normand P."/>
        </authorList>
    </citation>
    <scope>NUCLEOTIDE SEQUENCE [LARGE SCALE GENOMIC DNA]</scope>
    <source>
        <strain evidence="15 16">DD2</strain>
    </source>
</reference>
<dbReference type="AlphaFoldDB" id="H6RKA5"/>
<evidence type="ECO:0000256" key="11">
    <source>
        <dbReference type="SAM" id="MobiDB-lite"/>
    </source>
</evidence>
<dbReference type="SUPFAM" id="SSF90123">
    <property type="entry name" value="ABC transporter transmembrane region"/>
    <property type="match status" value="1"/>
</dbReference>
<keyword evidence="6" id="KW-0547">Nucleotide-binding</keyword>
<feature type="region of interest" description="Disordered" evidence="11">
    <location>
        <begin position="1"/>
        <end position="28"/>
    </location>
</feature>
<keyword evidence="2" id="KW-0813">Transport</keyword>
<reference evidence="16" key="2">
    <citation type="submission" date="2012-02" db="EMBL/GenBank/DDBJ databases">
        <title>Complete genome sequence of Blastococcus saxobsidens strain DD2.</title>
        <authorList>
            <person name="Genoscope."/>
        </authorList>
    </citation>
    <scope>NUCLEOTIDE SEQUENCE [LARGE SCALE GENOMIC DNA]</scope>
    <source>
        <strain evidence="16">DD2</strain>
    </source>
</reference>
<dbReference type="KEGG" id="bsd:BLASA_0129"/>
<evidence type="ECO:0000259" key="14">
    <source>
        <dbReference type="PROSITE" id="PS50929"/>
    </source>
</evidence>
<feature type="transmembrane region" description="Helical" evidence="12">
    <location>
        <begin position="174"/>
        <end position="202"/>
    </location>
</feature>
<dbReference type="Pfam" id="PF00005">
    <property type="entry name" value="ABC_tran"/>
    <property type="match status" value="1"/>
</dbReference>
<dbReference type="GO" id="GO:0005524">
    <property type="term" value="F:ATP binding"/>
    <property type="evidence" value="ECO:0007669"/>
    <property type="project" value="UniProtKB-KW"/>
</dbReference>
<dbReference type="InterPro" id="IPR003439">
    <property type="entry name" value="ABC_transporter-like_ATP-bd"/>
</dbReference>
<evidence type="ECO:0000256" key="2">
    <source>
        <dbReference type="ARBA" id="ARBA00022448"/>
    </source>
</evidence>
<dbReference type="GO" id="GO:0015421">
    <property type="term" value="F:ABC-type oligopeptide transporter activity"/>
    <property type="evidence" value="ECO:0007669"/>
    <property type="project" value="TreeGrafter"/>
</dbReference>
<evidence type="ECO:0000256" key="5">
    <source>
        <dbReference type="ARBA" id="ARBA00022692"/>
    </source>
</evidence>
<evidence type="ECO:0000256" key="7">
    <source>
        <dbReference type="ARBA" id="ARBA00022840"/>
    </source>
</evidence>
<evidence type="ECO:0000256" key="8">
    <source>
        <dbReference type="ARBA" id="ARBA00022989"/>
    </source>
</evidence>
<keyword evidence="4" id="KW-0997">Cell inner membrane</keyword>
<dbReference type="InterPro" id="IPR011527">
    <property type="entry name" value="ABC1_TM_dom"/>
</dbReference>
<dbReference type="InterPro" id="IPR027417">
    <property type="entry name" value="P-loop_NTPase"/>
</dbReference>
<dbReference type="STRING" id="1146883.BLASA_0129"/>
<dbReference type="InterPro" id="IPR039421">
    <property type="entry name" value="Type_1_exporter"/>
</dbReference>
<organism evidence="15 16">
    <name type="scientific">Blastococcus saxobsidens (strain DD2)</name>
    <dbReference type="NCBI Taxonomy" id="1146883"/>
    <lineage>
        <taxon>Bacteria</taxon>
        <taxon>Bacillati</taxon>
        <taxon>Actinomycetota</taxon>
        <taxon>Actinomycetes</taxon>
        <taxon>Geodermatophilales</taxon>
        <taxon>Geodermatophilaceae</taxon>
        <taxon>Blastococcus</taxon>
    </lineage>
</organism>